<accession>A0AAD7TZF5</accession>
<feature type="compositionally biased region" description="Acidic residues" evidence="1">
    <location>
        <begin position="481"/>
        <end position="500"/>
    </location>
</feature>
<feature type="region of interest" description="Disordered" evidence="1">
    <location>
        <begin position="480"/>
        <end position="500"/>
    </location>
</feature>
<sequence>MLCVFSAQFSGPPAQALSTLYHLILSTAAFPELHLHPAMTRKRGDRTKSAVVSAKDARQKAWKNILQAISHNTNLLAAIRRSLFPARPDFLVEGLWNMASKHMTCSQLREHVPKNVGKAIEAFVKARDIYTRRRKELVYQCHLNLAGDTDAHREKRSAFLATCKQVTVEEHATPYPPSQHWVAEDKEVYNAWKTWCDSHTLKDKREGHFPVHRLNGDALVYMAEADESVLFYDASRKLKIVNAIAEDISQGRFYKKSVRLDNPGFIAHSGYTSGHQVFLKLLEHRESSLAAFFWNFARGSLPNEVTGAYTSYLEENALPRMAPGPVDFEPHGEYTLRVPSGNKLVPDDIHFDAIPCAPPSAMCTHNYARCIHKGVCPQGWMFSWTLARPDGPSRDGNFLIPGYRIKIASSANSCVGWLPNKWHGMTLRRLGSDDLNDVTLEVGLSFQLSPTLATRWKMFCDTCFDPDVLADCLEKLRGEPLEELDEEGEEWEKDEGEPWE</sequence>
<organism evidence="2 3">
    <name type="scientific">Trametes cubensis</name>
    <dbReference type="NCBI Taxonomy" id="1111947"/>
    <lineage>
        <taxon>Eukaryota</taxon>
        <taxon>Fungi</taxon>
        <taxon>Dikarya</taxon>
        <taxon>Basidiomycota</taxon>
        <taxon>Agaricomycotina</taxon>
        <taxon>Agaricomycetes</taxon>
        <taxon>Polyporales</taxon>
        <taxon>Polyporaceae</taxon>
        <taxon>Trametes</taxon>
    </lineage>
</organism>
<gene>
    <name evidence="2" type="ORF">ONZ51_g2562</name>
</gene>
<evidence type="ECO:0000256" key="1">
    <source>
        <dbReference type="SAM" id="MobiDB-lite"/>
    </source>
</evidence>
<name>A0AAD7TZF5_9APHY</name>
<comment type="caution">
    <text evidence="2">The sequence shown here is derived from an EMBL/GenBank/DDBJ whole genome shotgun (WGS) entry which is preliminary data.</text>
</comment>
<evidence type="ECO:0000313" key="3">
    <source>
        <dbReference type="Proteomes" id="UP001215151"/>
    </source>
</evidence>
<evidence type="ECO:0000313" key="2">
    <source>
        <dbReference type="EMBL" id="KAJ8490082.1"/>
    </source>
</evidence>
<dbReference type="EMBL" id="JAPEVG010000040">
    <property type="protein sequence ID" value="KAJ8490082.1"/>
    <property type="molecule type" value="Genomic_DNA"/>
</dbReference>
<dbReference type="Proteomes" id="UP001215151">
    <property type="component" value="Unassembled WGS sequence"/>
</dbReference>
<dbReference type="AlphaFoldDB" id="A0AAD7TZF5"/>
<keyword evidence="3" id="KW-1185">Reference proteome</keyword>
<reference evidence="2" key="1">
    <citation type="submission" date="2022-11" db="EMBL/GenBank/DDBJ databases">
        <title>Genome Sequence of Cubamyces cubensis.</title>
        <authorList>
            <person name="Buettner E."/>
        </authorList>
    </citation>
    <scope>NUCLEOTIDE SEQUENCE</scope>
    <source>
        <strain evidence="2">MPL-01</strain>
    </source>
</reference>
<proteinExistence type="predicted"/>
<protein>
    <submittedName>
        <fullName evidence="2">Uncharacterized protein</fullName>
    </submittedName>
</protein>